<dbReference type="Gene3D" id="3.40.250.10">
    <property type="entry name" value="Rhodanese-like domain"/>
    <property type="match status" value="1"/>
</dbReference>
<dbReference type="PANTHER" id="PTHR44086:SF10">
    <property type="entry name" value="THIOSULFATE SULFURTRANSFERASE_RHODANESE-LIKE DOMAIN-CONTAINING PROTEIN 3"/>
    <property type="match status" value="1"/>
</dbReference>
<evidence type="ECO:0000259" key="2">
    <source>
        <dbReference type="PROSITE" id="PS50206"/>
    </source>
</evidence>
<organism evidence="3 4">
    <name type="scientific">Plutella xylostella</name>
    <name type="common">Diamondback moth</name>
    <name type="synonym">Plutella maculipennis</name>
    <dbReference type="NCBI Taxonomy" id="51655"/>
    <lineage>
        <taxon>Eukaryota</taxon>
        <taxon>Metazoa</taxon>
        <taxon>Ecdysozoa</taxon>
        <taxon>Arthropoda</taxon>
        <taxon>Hexapoda</taxon>
        <taxon>Insecta</taxon>
        <taxon>Pterygota</taxon>
        <taxon>Neoptera</taxon>
        <taxon>Endopterygota</taxon>
        <taxon>Lepidoptera</taxon>
        <taxon>Glossata</taxon>
        <taxon>Ditrysia</taxon>
        <taxon>Yponomeutoidea</taxon>
        <taxon>Plutellidae</taxon>
        <taxon>Plutella</taxon>
    </lineage>
</organism>
<name>A0A8S4D245_PLUXY</name>
<dbReference type="EMBL" id="CAJHNJ030000003">
    <property type="protein sequence ID" value="CAG9092816.1"/>
    <property type="molecule type" value="Genomic_DNA"/>
</dbReference>
<dbReference type="SUPFAM" id="SSF52821">
    <property type="entry name" value="Rhodanese/Cell cycle control phosphatase"/>
    <property type="match status" value="1"/>
</dbReference>
<accession>A0A8S4D245</accession>
<protein>
    <submittedName>
        <fullName evidence="3">(diamondback moth) hypothetical protein</fullName>
    </submittedName>
</protein>
<keyword evidence="4" id="KW-1185">Reference proteome</keyword>
<dbReference type="InterPro" id="IPR001763">
    <property type="entry name" value="Rhodanese-like_dom"/>
</dbReference>
<feature type="domain" description="Rhodanese" evidence="2">
    <location>
        <begin position="36"/>
        <end position="132"/>
    </location>
</feature>
<comment type="caution">
    <text evidence="3">The sequence shown here is derived from an EMBL/GenBank/DDBJ whole genome shotgun (WGS) entry which is preliminary data.</text>
</comment>
<feature type="signal peptide" evidence="1">
    <location>
        <begin position="1"/>
        <end position="18"/>
    </location>
</feature>
<dbReference type="PANTHER" id="PTHR44086">
    <property type="entry name" value="THIOSULFATE SULFURTRANSFERASE RDL2, MITOCHONDRIAL-RELATED"/>
    <property type="match status" value="1"/>
</dbReference>
<keyword evidence="1" id="KW-0732">Signal</keyword>
<dbReference type="SMART" id="SM00450">
    <property type="entry name" value="RHOD"/>
    <property type="match status" value="1"/>
</dbReference>
<evidence type="ECO:0000256" key="1">
    <source>
        <dbReference type="SAM" id="SignalP"/>
    </source>
</evidence>
<sequence>MHSLSLLVLVVAWSGAQAAGGGGGVVDYQYVLRATGDPAVLIIDVRSPAEVSDLGSIPSSINIPLNDVHMALGAMPAARFLALYGRPKPARDAELIVYCTVGIRAARAQQTAASLGYTNVKNYRGSYTDWVKQQQQQ</sequence>
<gene>
    <name evidence="3" type="ORF">PLXY2_LOCUS1138</name>
</gene>
<dbReference type="InterPro" id="IPR036873">
    <property type="entry name" value="Rhodanese-like_dom_sf"/>
</dbReference>
<dbReference type="AlphaFoldDB" id="A0A8S4D245"/>
<dbReference type="Proteomes" id="UP000653454">
    <property type="component" value="Unassembled WGS sequence"/>
</dbReference>
<proteinExistence type="predicted"/>
<dbReference type="PROSITE" id="PS50206">
    <property type="entry name" value="RHODANESE_3"/>
    <property type="match status" value="1"/>
</dbReference>
<evidence type="ECO:0000313" key="4">
    <source>
        <dbReference type="Proteomes" id="UP000653454"/>
    </source>
</evidence>
<reference evidence="3" key="1">
    <citation type="submission" date="2020-11" db="EMBL/GenBank/DDBJ databases">
        <authorList>
            <person name="Whiteford S."/>
        </authorList>
    </citation>
    <scope>NUCLEOTIDE SEQUENCE</scope>
</reference>
<feature type="chain" id="PRO_5035841764" evidence="1">
    <location>
        <begin position="19"/>
        <end position="137"/>
    </location>
</feature>
<evidence type="ECO:0000313" key="3">
    <source>
        <dbReference type="EMBL" id="CAG9092816.1"/>
    </source>
</evidence>
<dbReference type="Pfam" id="PF00581">
    <property type="entry name" value="Rhodanese"/>
    <property type="match status" value="1"/>
</dbReference>